<comment type="caution">
    <text evidence="1">The sequence shown here is derived from an EMBL/GenBank/DDBJ whole genome shotgun (WGS) entry which is preliminary data.</text>
</comment>
<gene>
    <name evidence="1" type="ORF">SAMN05444412_11113</name>
</gene>
<evidence type="ECO:0000313" key="2">
    <source>
        <dbReference type="Proteomes" id="UP000199663"/>
    </source>
</evidence>
<evidence type="ECO:0000313" key="1">
    <source>
        <dbReference type="EMBL" id="SDZ34883.1"/>
    </source>
</evidence>
<name>A0A1H3S9W0_9BACT</name>
<proteinExistence type="predicted"/>
<reference evidence="1 2" key="1">
    <citation type="submission" date="2016-10" db="EMBL/GenBank/DDBJ databases">
        <authorList>
            <person name="Varghese N."/>
            <person name="Submissions S."/>
        </authorList>
    </citation>
    <scope>NUCLEOTIDE SEQUENCE [LARGE SCALE GENOMIC DNA]</scope>
    <source>
        <strain evidence="1 2">DSM 17997</strain>
    </source>
</reference>
<sequence>MVHPSVFCFTYLLANVLRFWVGIQKSIFLIFQKHHSEIHVKSASFGLNQIHEMKIIKNILSLAILLIVLTSCKDDDPRPDYYYRFKVNGVQKEFRANKDSGIVFLDAPNSINKIIFFTMVTGADPEKNAIVISLRSTEEAESGIEYKMQEPLTVNNTIVPRISIVYFDENGKTFGATLLQSLNPGARDDASLKFTQITTEGSYGEFQAIAFDMSATGDLGSRQELLITDGEFFMPNFVSLL</sequence>
<organism evidence="1 2">
    <name type="scientific">Rhodonellum ikkaensis</name>
    <dbReference type="NCBI Taxonomy" id="336829"/>
    <lineage>
        <taxon>Bacteria</taxon>
        <taxon>Pseudomonadati</taxon>
        <taxon>Bacteroidota</taxon>
        <taxon>Cytophagia</taxon>
        <taxon>Cytophagales</taxon>
        <taxon>Cytophagaceae</taxon>
        <taxon>Rhodonellum</taxon>
    </lineage>
</organism>
<dbReference type="EMBL" id="FNQC01000011">
    <property type="protein sequence ID" value="SDZ34883.1"/>
    <property type="molecule type" value="Genomic_DNA"/>
</dbReference>
<dbReference type="Proteomes" id="UP000199663">
    <property type="component" value="Unassembled WGS sequence"/>
</dbReference>
<keyword evidence="2" id="KW-1185">Reference proteome</keyword>
<accession>A0A1H3S9W0</accession>
<protein>
    <recommendedName>
        <fullName evidence="3">DUF4843 domain-containing protein</fullName>
    </recommendedName>
</protein>
<evidence type="ECO:0008006" key="3">
    <source>
        <dbReference type="Google" id="ProtNLM"/>
    </source>
</evidence>